<dbReference type="PANTHER" id="PTHR31339:SF9">
    <property type="entry name" value="PLASMIN AND FIBRONECTIN-BINDING PROTEIN A"/>
    <property type="match status" value="1"/>
</dbReference>
<keyword evidence="2 4" id="KW-0378">Hydrolase</keyword>
<evidence type="ECO:0000313" key="7">
    <source>
        <dbReference type="Proteomes" id="UP000215509"/>
    </source>
</evidence>
<dbReference type="PANTHER" id="PTHR31339">
    <property type="entry name" value="PECTIN LYASE-RELATED"/>
    <property type="match status" value="1"/>
</dbReference>
<dbReference type="GO" id="GO:0005975">
    <property type="term" value="P:carbohydrate metabolic process"/>
    <property type="evidence" value="ECO:0007669"/>
    <property type="project" value="InterPro"/>
</dbReference>
<proteinExistence type="inferred from homology"/>
<comment type="similarity">
    <text evidence="1 4">Belongs to the glycosyl hydrolase 28 family.</text>
</comment>
<evidence type="ECO:0000256" key="1">
    <source>
        <dbReference type="ARBA" id="ARBA00008834"/>
    </source>
</evidence>
<dbReference type="InterPro" id="IPR051801">
    <property type="entry name" value="GH28_Enzymes"/>
</dbReference>
<sequence>MNTTVYNVLDYGAVGDGVTMNTEAIRRTLEACASAGGGTVWFPAGTYLTGAIHLKSDMTLHIDSGAKLLFSTNPDDYPTVLTRWSGYQVHGYSPLIYGIDLHHVTIQGGGIIDGQGPAWWLAYHECKAGRRPSTERELEFMKLNRHLMEIKSNIVEWKTQFLRPALFQLFRCSHVRIEGVTLQNSPFWNTHLVYCDDVTIHSVLFQNPSDTPNGDGLDIDSCRYVRISDCQFDVGDDCLCLKSGIDEDGRRIGIPTENVTVTNCTMRSGHGGVVLGSETAGGIRHVVISNCVFIGTDRGIRFKSNRARGGTIEEVRISNIFMKSVLCPFAINAFYRYGVDPSNPSISSPEPQPVTESTPVFRSIHLSHITATDVLGAAGFLYGLPESPIENVVLDHVHIEMTSDPGEQGGEPDMVREELVMAGKGMYCNYVSGLQLNHVRIETREGAALMVHNSDNLEINGFRMQRPHADTPVMVLNDTQDVTVMAGKAVSGTSTYALVRGSKTSDVVFAGNLLDQAIQDVSLDGTAAGAVVIK</sequence>
<dbReference type="Pfam" id="PF00295">
    <property type="entry name" value="Glyco_hydro_28"/>
    <property type="match status" value="1"/>
</dbReference>
<dbReference type="InterPro" id="IPR006626">
    <property type="entry name" value="PbH1"/>
</dbReference>
<protein>
    <recommendedName>
        <fullName evidence="5">Rhamnogalacturonase A/B/Epimerase-like pectate lyase domain-containing protein</fullName>
    </recommendedName>
</protein>
<dbReference type="OrthoDB" id="9795222at2"/>
<evidence type="ECO:0000259" key="5">
    <source>
        <dbReference type="Pfam" id="PF12708"/>
    </source>
</evidence>
<reference evidence="6 7" key="1">
    <citation type="submission" date="2017-07" db="EMBL/GenBank/DDBJ databases">
        <title>Genome sequencing and assembly of Paenibacillus rigui.</title>
        <authorList>
            <person name="Mayilraj S."/>
        </authorList>
    </citation>
    <scope>NUCLEOTIDE SEQUENCE [LARGE SCALE GENOMIC DNA]</scope>
    <source>
        <strain evidence="6 7">JCM 16352</strain>
    </source>
</reference>
<keyword evidence="7" id="KW-1185">Reference proteome</keyword>
<feature type="domain" description="Rhamnogalacturonase A/B/Epimerase-like pectate lyase" evidence="5">
    <location>
        <begin position="6"/>
        <end position="60"/>
    </location>
</feature>
<dbReference type="SUPFAM" id="SSF51126">
    <property type="entry name" value="Pectin lyase-like"/>
    <property type="match status" value="1"/>
</dbReference>
<evidence type="ECO:0000256" key="3">
    <source>
        <dbReference type="ARBA" id="ARBA00023295"/>
    </source>
</evidence>
<evidence type="ECO:0000313" key="6">
    <source>
        <dbReference type="EMBL" id="OXM86551.1"/>
    </source>
</evidence>
<dbReference type="InterPro" id="IPR024535">
    <property type="entry name" value="RHGA/B-epi-like_pectate_lyase"/>
</dbReference>
<organism evidence="6 7">
    <name type="scientific">Paenibacillus rigui</name>
    <dbReference type="NCBI Taxonomy" id="554312"/>
    <lineage>
        <taxon>Bacteria</taxon>
        <taxon>Bacillati</taxon>
        <taxon>Bacillota</taxon>
        <taxon>Bacilli</taxon>
        <taxon>Bacillales</taxon>
        <taxon>Paenibacillaceae</taxon>
        <taxon>Paenibacillus</taxon>
    </lineage>
</organism>
<dbReference type="Proteomes" id="UP000215509">
    <property type="component" value="Unassembled WGS sequence"/>
</dbReference>
<gene>
    <name evidence="6" type="ORF">CF651_08820</name>
</gene>
<name>A0A229UTF7_9BACL</name>
<dbReference type="InterPro" id="IPR012334">
    <property type="entry name" value="Pectin_lyas_fold"/>
</dbReference>
<comment type="caution">
    <text evidence="6">The sequence shown here is derived from an EMBL/GenBank/DDBJ whole genome shotgun (WGS) entry which is preliminary data.</text>
</comment>
<dbReference type="InterPro" id="IPR000743">
    <property type="entry name" value="Glyco_hydro_28"/>
</dbReference>
<dbReference type="AlphaFoldDB" id="A0A229UTF7"/>
<keyword evidence="3 4" id="KW-0326">Glycosidase</keyword>
<dbReference type="EMBL" id="NMQW01000013">
    <property type="protein sequence ID" value="OXM86551.1"/>
    <property type="molecule type" value="Genomic_DNA"/>
</dbReference>
<dbReference type="Gene3D" id="2.160.20.10">
    <property type="entry name" value="Single-stranded right-handed beta-helix, Pectin lyase-like"/>
    <property type="match status" value="1"/>
</dbReference>
<dbReference type="Pfam" id="PF12708">
    <property type="entry name" value="Pect-lyase_RHGA_epim"/>
    <property type="match status" value="1"/>
</dbReference>
<dbReference type="InterPro" id="IPR011050">
    <property type="entry name" value="Pectin_lyase_fold/virulence"/>
</dbReference>
<dbReference type="SMART" id="SM00710">
    <property type="entry name" value="PbH1"/>
    <property type="match status" value="5"/>
</dbReference>
<evidence type="ECO:0000256" key="4">
    <source>
        <dbReference type="RuleBase" id="RU361169"/>
    </source>
</evidence>
<dbReference type="RefSeq" id="WP_094014498.1">
    <property type="nucleotide sequence ID" value="NZ_NMQW01000013.1"/>
</dbReference>
<dbReference type="GO" id="GO:0004650">
    <property type="term" value="F:polygalacturonase activity"/>
    <property type="evidence" value="ECO:0007669"/>
    <property type="project" value="InterPro"/>
</dbReference>
<dbReference type="PROSITE" id="PS00502">
    <property type="entry name" value="POLYGALACTURONASE"/>
    <property type="match status" value="1"/>
</dbReference>
<evidence type="ECO:0000256" key="2">
    <source>
        <dbReference type="ARBA" id="ARBA00022801"/>
    </source>
</evidence>
<accession>A0A229UTF7</accession>